<evidence type="ECO:0000259" key="1">
    <source>
        <dbReference type="Pfam" id="PF01243"/>
    </source>
</evidence>
<dbReference type="Pfam" id="PF01243">
    <property type="entry name" value="PNPOx_N"/>
    <property type="match status" value="1"/>
</dbReference>
<evidence type="ECO:0000313" key="2">
    <source>
        <dbReference type="EMBL" id="ATE55860.1"/>
    </source>
</evidence>
<proteinExistence type="predicted"/>
<name>A0A290ZA01_9PSEU</name>
<protein>
    <submittedName>
        <fullName evidence="2">Pyridoxamine 5'-phosphate oxidase</fullName>
    </submittedName>
</protein>
<organism evidence="2 3">
    <name type="scientific">Actinosynnema pretiosum</name>
    <dbReference type="NCBI Taxonomy" id="42197"/>
    <lineage>
        <taxon>Bacteria</taxon>
        <taxon>Bacillati</taxon>
        <taxon>Actinomycetota</taxon>
        <taxon>Actinomycetes</taxon>
        <taxon>Pseudonocardiales</taxon>
        <taxon>Pseudonocardiaceae</taxon>
        <taxon>Actinosynnema</taxon>
    </lineage>
</organism>
<dbReference type="RefSeq" id="WP_096495691.1">
    <property type="nucleotide sequence ID" value="NZ_CP023445.1"/>
</dbReference>
<dbReference type="Gene3D" id="2.30.110.10">
    <property type="entry name" value="Electron Transport, Fmn-binding Protein, Chain A"/>
    <property type="match status" value="1"/>
</dbReference>
<dbReference type="SUPFAM" id="SSF50475">
    <property type="entry name" value="FMN-binding split barrel"/>
    <property type="match status" value="1"/>
</dbReference>
<dbReference type="Proteomes" id="UP000218505">
    <property type="component" value="Chromosome"/>
</dbReference>
<accession>A0A290ZA01</accession>
<feature type="domain" description="Pyridoxamine 5'-phosphate oxidase N-terminal" evidence="1">
    <location>
        <begin position="16"/>
        <end position="145"/>
    </location>
</feature>
<dbReference type="AlphaFoldDB" id="A0A290ZA01"/>
<reference evidence="2" key="1">
    <citation type="submission" date="2017-09" db="EMBL/GenBank/DDBJ databases">
        <title>Complete Genome Sequence of ansamitocin-producing Bacterium Actinosynnema pretiosum X47.</title>
        <authorList>
            <person name="Cao G."/>
            <person name="Zong G."/>
            <person name="Zhong C."/>
            <person name="Fu J."/>
        </authorList>
    </citation>
    <scope>NUCLEOTIDE SEQUENCE [LARGE SCALE GENOMIC DNA]</scope>
    <source>
        <strain evidence="2">X47</strain>
    </source>
</reference>
<dbReference type="InterPro" id="IPR012349">
    <property type="entry name" value="Split_barrel_FMN-bd"/>
</dbReference>
<evidence type="ECO:0000313" key="3">
    <source>
        <dbReference type="Proteomes" id="UP000218505"/>
    </source>
</evidence>
<sequence length="181" mass="20892">MRKVVRSFADLQDPFLAYIQDIVYATMTTVDKRNRPRARVLLPIWEVRDGVPIGWIAAYRTPVKVAHLARNPHTTISYWNPKQNAVFADCRAEWVQEDQEVRREIWELYRKGSPPGVGYDPANFWRHGPEDPKFGLIKLEPWRIQVLRGFDLSSVFWEAPDADDEQVDAPAPAALAVEHDV</sequence>
<keyword evidence="3" id="KW-1185">Reference proteome</keyword>
<gene>
    <name evidence="2" type="ORF">CNX65_23410</name>
</gene>
<dbReference type="InterPro" id="IPR011576">
    <property type="entry name" value="Pyridox_Oxase_N"/>
</dbReference>
<dbReference type="EMBL" id="CP023445">
    <property type="protein sequence ID" value="ATE55860.1"/>
    <property type="molecule type" value="Genomic_DNA"/>
</dbReference>
<dbReference type="KEGG" id="apre:CNX65_23410"/>